<evidence type="ECO:0000313" key="3">
    <source>
        <dbReference type="EMBL" id="NVK98523.1"/>
    </source>
</evidence>
<dbReference type="AlphaFoldDB" id="A0A850LKT7"/>
<protein>
    <recommendedName>
        <fullName evidence="5">Lipoprotein</fullName>
    </recommendedName>
</protein>
<feature type="signal peptide" evidence="1">
    <location>
        <begin position="1"/>
        <end position="24"/>
    </location>
</feature>
<evidence type="ECO:0000313" key="4">
    <source>
        <dbReference type="Proteomes" id="UP000565723"/>
    </source>
</evidence>
<reference evidence="2" key="2">
    <citation type="journal article" date="2021" name="Environ. Microbiol.">
        <title>Cryptic niche differentiation of novel sediment ecotypes of Rugeria pomeroyi correlates with nitrate respiration.</title>
        <authorList>
            <person name="Lin X."/>
            <person name="McNichol J."/>
            <person name="Chu X."/>
            <person name="Qian Y."/>
            <person name="Luo H."/>
        </authorList>
    </citation>
    <scope>NUCLEOTIDE SEQUENCE</scope>
    <source>
        <strain evidence="2">SZCCDBB064</strain>
    </source>
</reference>
<organism evidence="3 4">
    <name type="scientific">Ruegeria pomeroyi</name>
    <dbReference type="NCBI Taxonomy" id="89184"/>
    <lineage>
        <taxon>Bacteria</taxon>
        <taxon>Pseudomonadati</taxon>
        <taxon>Pseudomonadota</taxon>
        <taxon>Alphaproteobacteria</taxon>
        <taxon>Rhodobacterales</taxon>
        <taxon>Roseobacteraceae</taxon>
        <taxon>Ruegeria</taxon>
    </lineage>
</organism>
<evidence type="ECO:0008006" key="5">
    <source>
        <dbReference type="Google" id="ProtNLM"/>
    </source>
</evidence>
<dbReference type="Proteomes" id="UP000813672">
    <property type="component" value="Unassembled WGS sequence"/>
</dbReference>
<proteinExistence type="predicted"/>
<gene>
    <name evidence="3" type="ORF">HW564_16480</name>
    <name evidence="2" type="ORF">KBY27_10065</name>
</gene>
<dbReference type="RefSeq" id="WP_011046112.1">
    <property type="nucleotide sequence ID" value="NZ_CP076685.1"/>
</dbReference>
<comment type="caution">
    <text evidence="3">The sequence shown here is derived from an EMBL/GenBank/DDBJ whole genome shotgun (WGS) entry which is preliminary data.</text>
</comment>
<dbReference type="OMA" id="TWTLIVT"/>
<reference evidence="3 4" key="1">
    <citation type="journal article" date="2020" name="Proc. Natl. Acad. Sci. U.S.A.">
        <title>Ecological drivers of bacterial community assembly in synthetic phycospheres.</title>
        <authorList>
            <person name="Fu H."/>
            <person name="Uchimiya M."/>
            <person name="Gore J."/>
            <person name="Moran M.A."/>
        </authorList>
    </citation>
    <scope>NUCLEOTIDE SEQUENCE [LARGE SCALE GENOMIC DNA]</scope>
    <source>
        <strain evidence="3">HF-Din03</strain>
    </source>
</reference>
<keyword evidence="1" id="KW-0732">Signal</keyword>
<dbReference type="EMBL" id="JAGQAF010000005">
    <property type="protein sequence ID" value="MCE8537804.1"/>
    <property type="molecule type" value="Genomic_DNA"/>
</dbReference>
<feature type="chain" id="PRO_5033042490" description="Lipoprotein" evidence="1">
    <location>
        <begin position="25"/>
        <end position="104"/>
    </location>
</feature>
<dbReference type="Proteomes" id="UP000565723">
    <property type="component" value="Unassembled WGS sequence"/>
</dbReference>
<name>A0A850LKT7_9RHOB</name>
<accession>A0A850LKT7</accession>
<evidence type="ECO:0000256" key="1">
    <source>
        <dbReference type="SAM" id="SignalP"/>
    </source>
</evidence>
<sequence length="104" mass="10961">MKTMMIKMTMGLGLMALAAGQLQAQGNNCAPRQMVLDQLAQKYGEARRGIGLVQQGSVMEVFASDETGTWTITVTLPNGMTCMVASGQSYEALAEALPTSGNDA</sequence>
<dbReference type="EMBL" id="JABXIY010000048">
    <property type="protein sequence ID" value="NVK98523.1"/>
    <property type="molecule type" value="Genomic_DNA"/>
</dbReference>
<evidence type="ECO:0000313" key="2">
    <source>
        <dbReference type="EMBL" id="MCE8537804.1"/>
    </source>
</evidence>